<evidence type="ECO:0000313" key="18">
    <source>
        <dbReference type="Proteomes" id="UP000515140"/>
    </source>
</evidence>
<proteinExistence type="inferred from homology"/>
<accession>A0A6P5IND0</accession>
<dbReference type="FunFam" id="2.60.120.620:FF:000003">
    <property type="entry name" value="Prolyl 3-hydroxylase 2"/>
    <property type="match status" value="1"/>
</dbReference>
<dbReference type="Gene3D" id="1.25.40.10">
    <property type="entry name" value="Tetratricopeptide repeat domain"/>
    <property type="match status" value="2"/>
</dbReference>
<dbReference type="FunCoup" id="A0A6P5IND0">
    <property type="interactions" value="984"/>
</dbReference>
<dbReference type="GO" id="GO:0032963">
    <property type="term" value="P:collagen metabolic process"/>
    <property type="evidence" value="ECO:0007669"/>
    <property type="project" value="InterPro"/>
</dbReference>
<dbReference type="PANTHER" id="PTHR14049:SF1">
    <property type="entry name" value="PROLYL 3-HYDROXYLASE 2"/>
    <property type="match status" value="1"/>
</dbReference>
<dbReference type="CTD" id="55214"/>
<keyword evidence="11" id="KW-0223">Dioxygenase</keyword>
<evidence type="ECO:0000256" key="1">
    <source>
        <dbReference type="ARBA" id="ARBA00001961"/>
    </source>
</evidence>
<evidence type="ECO:0000256" key="8">
    <source>
        <dbReference type="ARBA" id="ARBA00022803"/>
    </source>
</evidence>
<evidence type="ECO:0000313" key="19">
    <source>
        <dbReference type="RefSeq" id="XP_020820376.1"/>
    </source>
</evidence>
<dbReference type="SMART" id="SM00028">
    <property type="entry name" value="TPR"/>
    <property type="match status" value="2"/>
</dbReference>
<dbReference type="InterPro" id="IPR005123">
    <property type="entry name" value="Oxoglu/Fe-dep_dioxygenase_dom"/>
</dbReference>
<evidence type="ECO:0000256" key="3">
    <source>
        <dbReference type="ARBA" id="ARBA00006487"/>
    </source>
</evidence>
<feature type="compositionally biased region" description="Basic and acidic residues" evidence="16">
    <location>
        <begin position="43"/>
        <end position="52"/>
    </location>
</feature>
<name>A0A6P5IND0_PHACI</name>
<comment type="similarity">
    <text evidence="3">Belongs to the leprecan family.</text>
</comment>
<dbReference type="GO" id="GO:0005783">
    <property type="term" value="C:endoplasmic reticulum"/>
    <property type="evidence" value="ECO:0007669"/>
    <property type="project" value="TreeGrafter"/>
</dbReference>
<dbReference type="InterPro" id="IPR056585">
    <property type="entry name" value="Leprecan_dom"/>
</dbReference>
<dbReference type="InParanoid" id="A0A6P5IND0"/>
<evidence type="ECO:0000256" key="11">
    <source>
        <dbReference type="ARBA" id="ARBA00022964"/>
    </source>
</evidence>
<evidence type="ECO:0000256" key="6">
    <source>
        <dbReference type="ARBA" id="ARBA00022729"/>
    </source>
</evidence>
<feature type="region of interest" description="Disordered" evidence="16">
    <location>
        <begin position="1"/>
        <end position="131"/>
    </location>
</feature>
<organism evidence="18 19">
    <name type="scientific">Phascolarctos cinereus</name>
    <name type="common">Koala</name>
    <dbReference type="NCBI Taxonomy" id="38626"/>
    <lineage>
        <taxon>Eukaryota</taxon>
        <taxon>Metazoa</taxon>
        <taxon>Chordata</taxon>
        <taxon>Craniata</taxon>
        <taxon>Vertebrata</taxon>
        <taxon>Euteleostomi</taxon>
        <taxon>Mammalia</taxon>
        <taxon>Metatheria</taxon>
        <taxon>Diprotodontia</taxon>
        <taxon>Phascolarctidae</taxon>
        <taxon>Phascolarctos</taxon>
    </lineage>
</organism>
<dbReference type="GO" id="GO:0031418">
    <property type="term" value="F:L-ascorbic acid binding"/>
    <property type="evidence" value="ECO:0007669"/>
    <property type="project" value="UniProtKB-KW"/>
</dbReference>
<dbReference type="InterPro" id="IPR044862">
    <property type="entry name" value="Pro_4_hyd_alph_FE2OG_OXY"/>
</dbReference>
<comment type="catalytic activity">
    <reaction evidence="15">
        <text>L-prolyl-[collagen] + 2-oxoglutarate + O2 = trans-3-hydroxy-L-prolyl-[collagen] + succinate + CO2</text>
        <dbReference type="Rhea" id="RHEA:22872"/>
        <dbReference type="Rhea" id="RHEA-COMP:11676"/>
        <dbReference type="Rhea" id="RHEA-COMP:11678"/>
        <dbReference type="ChEBI" id="CHEBI:15379"/>
        <dbReference type="ChEBI" id="CHEBI:16526"/>
        <dbReference type="ChEBI" id="CHEBI:16810"/>
        <dbReference type="ChEBI" id="CHEBI:30031"/>
        <dbReference type="ChEBI" id="CHEBI:50342"/>
        <dbReference type="ChEBI" id="CHEBI:85428"/>
        <dbReference type="EC" id="1.14.11.7"/>
    </reaction>
</comment>
<dbReference type="AlphaFoldDB" id="A0A6P5IND0"/>
<keyword evidence="6" id="KW-0732">Signal</keyword>
<evidence type="ECO:0000256" key="7">
    <source>
        <dbReference type="ARBA" id="ARBA00022737"/>
    </source>
</evidence>
<dbReference type="RefSeq" id="XP_020820376.1">
    <property type="nucleotide sequence ID" value="XM_020964717.1"/>
</dbReference>
<keyword evidence="9" id="KW-0256">Endoplasmic reticulum</keyword>
<dbReference type="InterPro" id="IPR011990">
    <property type="entry name" value="TPR-like_helical_dom_sf"/>
</dbReference>
<keyword evidence="10" id="KW-0847">Vitamin C</keyword>
<keyword evidence="5" id="KW-0479">Metal-binding</keyword>
<reference evidence="19" key="1">
    <citation type="submission" date="2025-08" db="UniProtKB">
        <authorList>
            <consortium name="RefSeq"/>
        </authorList>
    </citation>
    <scope>IDENTIFICATION</scope>
    <source>
        <tissue evidence="19">Spleen</tissue>
    </source>
</reference>
<dbReference type="InterPro" id="IPR006620">
    <property type="entry name" value="Pro_4_hyd_alph"/>
</dbReference>
<dbReference type="SUPFAM" id="SSF48452">
    <property type="entry name" value="TPR-like"/>
    <property type="match status" value="1"/>
</dbReference>
<feature type="domain" description="Fe2OG dioxygenase" evidence="17">
    <location>
        <begin position="710"/>
        <end position="823"/>
    </location>
</feature>
<dbReference type="Pfam" id="PF23557">
    <property type="entry name" value="TPR_leprecan"/>
    <property type="match status" value="1"/>
</dbReference>
<dbReference type="SMART" id="SM00702">
    <property type="entry name" value="P4Hc"/>
    <property type="match status" value="1"/>
</dbReference>
<dbReference type="InterPro" id="IPR019734">
    <property type="entry name" value="TPR_rpt"/>
</dbReference>
<gene>
    <name evidence="19" type="primary">P3H2</name>
</gene>
<dbReference type="GeneID" id="110193120"/>
<keyword evidence="13" id="KW-0408">Iron</keyword>
<evidence type="ECO:0000256" key="15">
    <source>
        <dbReference type="ARBA" id="ARBA00047756"/>
    </source>
</evidence>
<evidence type="ECO:0000256" key="5">
    <source>
        <dbReference type="ARBA" id="ARBA00022723"/>
    </source>
</evidence>
<comment type="cofactor">
    <cofactor evidence="1">
        <name>L-ascorbate</name>
        <dbReference type="ChEBI" id="CHEBI:38290"/>
    </cofactor>
</comment>
<dbReference type="PANTHER" id="PTHR14049">
    <property type="entry name" value="LEPRECAN 1"/>
    <property type="match status" value="1"/>
</dbReference>
<evidence type="ECO:0000256" key="16">
    <source>
        <dbReference type="SAM" id="MobiDB-lite"/>
    </source>
</evidence>
<evidence type="ECO:0000259" key="17">
    <source>
        <dbReference type="PROSITE" id="PS51471"/>
    </source>
</evidence>
<dbReference type="Proteomes" id="UP000515140">
    <property type="component" value="Unplaced"/>
</dbReference>
<sequence length="854" mass="97237">MEQDEGPGSGQNPTQKSRRNRARSWELERRREGPVLSAWQRSGEPRSREQSSREGPQLRAQPRPQQLRRRRNRVQQPRGPEGFGPSVQKKPGSPRQLQAQPGGEREPSLSACHGSSKPGADRSQGWCKGAPGSPELENAATQLSLLLLLLLLGGSARAARGHERGQGPQQPFEMLYNRGVEAFSAGDFQAAVRYLEQALSSRRRLREERLRCRLECGARAPLRTARGGGPAWELRFLRALLERARCVRRCERADEDSGCGEHCAAASARVLSRSPEDVSLDFQKRMPYSYLQQAYSQTNQMEKAAEAAYTFLMANPEHMAVPSHDENTETVAGTKLVDREAQPHLEHYRDAVEFYEADNFQSAIESFEQALKEYFVADRECRVLCEWSQSYGDYDNLAKTDGFYEVIAGLYSQRLICEHDCVRELATWPGQLSPIENFLPLHFDYLQFSYYQVGNYVKALECARAYLLFHPDDEDVQDNVKYYESVLEESMDPQTIKPREDATIFMKRHRLESELITSAVVHLGIPYTEQNYWTHGGGRQEEPQVLSEMGSRMTEAPEQSVGKQPVPRLERDLREGGPLLYSHVKFVYNSEQLNGTQRMLLDNVLSEEECRELQSMTSRIMLAGSGYQGEVSPLTPNEKFEGATILRALKFGYEGRVPLKSARLFYDVSEKARKIVQSYFMLNSTLYFSFTHLVCRTPLSGSKHQLGHFFLPVCFPNGFYQPQNRDDLSHPIHADNCFLDSDTNECWKEFPLAARDYSAILYMNEDFEGGEFIFTSMDSQTVTASIKPKCGRMVSFSSGRENPHGVKAVTKGQRCAVALWFTLDPLYRELERLQADEMIRQWNHEQGINPKDEL</sequence>
<dbReference type="EC" id="1.14.11.7" evidence="4"/>
<dbReference type="PROSITE" id="PS51471">
    <property type="entry name" value="FE2OG_OXY"/>
    <property type="match status" value="1"/>
</dbReference>
<protein>
    <recommendedName>
        <fullName evidence="4">procollagen-proline 3-dioxygenase</fullName>
        <ecNumber evidence="4">1.14.11.7</ecNumber>
    </recommendedName>
</protein>
<evidence type="ECO:0000256" key="9">
    <source>
        <dbReference type="ARBA" id="ARBA00022824"/>
    </source>
</evidence>
<keyword evidence="18" id="KW-1185">Reference proteome</keyword>
<dbReference type="KEGG" id="pcw:110193120"/>
<comment type="cofactor">
    <cofactor evidence="2">
        <name>Fe cation</name>
        <dbReference type="ChEBI" id="CHEBI:24875"/>
    </cofactor>
</comment>
<evidence type="ECO:0000256" key="14">
    <source>
        <dbReference type="ARBA" id="ARBA00023180"/>
    </source>
</evidence>
<keyword evidence="8" id="KW-0802">TPR repeat</keyword>
<dbReference type="Gene3D" id="2.60.120.620">
    <property type="entry name" value="q2cbj1_9rhob like domain"/>
    <property type="match status" value="1"/>
</dbReference>
<evidence type="ECO:0000256" key="13">
    <source>
        <dbReference type="ARBA" id="ARBA00023004"/>
    </source>
</evidence>
<keyword evidence="12" id="KW-0560">Oxidoreductase</keyword>
<keyword evidence="14" id="KW-0325">Glycoprotein</keyword>
<keyword evidence="7" id="KW-0677">Repeat</keyword>
<dbReference type="InterPro" id="IPR039575">
    <property type="entry name" value="P3H"/>
</dbReference>
<evidence type="ECO:0000256" key="10">
    <source>
        <dbReference type="ARBA" id="ARBA00022896"/>
    </source>
</evidence>
<evidence type="ECO:0000256" key="2">
    <source>
        <dbReference type="ARBA" id="ARBA00001962"/>
    </source>
</evidence>
<dbReference type="GO" id="GO:0005506">
    <property type="term" value="F:iron ion binding"/>
    <property type="evidence" value="ECO:0007669"/>
    <property type="project" value="InterPro"/>
</dbReference>
<dbReference type="Pfam" id="PF13640">
    <property type="entry name" value="2OG-FeII_Oxy_3"/>
    <property type="match status" value="1"/>
</dbReference>
<dbReference type="GO" id="GO:0019797">
    <property type="term" value="F:procollagen-proline 3-dioxygenase activity"/>
    <property type="evidence" value="ECO:0007669"/>
    <property type="project" value="UniProtKB-EC"/>
</dbReference>
<evidence type="ECO:0000256" key="12">
    <source>
        <dbReference type="ARBA" id="ARBA00023002"/>
    </source>
</evidence>
<feature type="compositionally biased region" description="Basic and acidic residues" evidence="16">
    <location>
        <begin position="23"/>
        <end position="33"/>
    </location>
</feature>
<evidence type="ECO:0000256" key="4">
    <source>
        <dbReference type="ARBA" id="ARBA00012262"/>
    </source>
</evidence>